<keyword evidence="6 16" id="KW-0235">DNA replication</keyword>
<reference evidence="20 21" key="1">
    <citation type="submission" date="2024-02" db="EMBL/GenBank/DDBJ databases">
        <title>Rhodopirellula caenicola NBRC 110016.</title>
        <authorList>
            <person name="Ichikawa N."/>
            <person name="Katano-Makiyama Y."/>
            <person name="Hidaka K."/>
        </authorList>
    </citation>
    <scope>NUCLEOTIDE SEQUENCE [LARGE SCALE GENOMIC DNA]</scope>
    <source>
        <strain evidence="20 21">NBRC 110016</strain>
    </source>
</reference>
<dbReference type="Pfam" id="PF01612">
    <property type="entry name" value="DNA_pol_A_exo1"/>
    <property type="match status" value="1"/>
</dbReference>
<evidence type="ECO:0000259" key="19">
    <source>
        <dbReference type="SMART" id="SM00482"/>
    </source>
</evidence>
<dbReference type="Pfam" id="PF01367">
    <property type="entry name" value="5_3_exonuc"/>
    <property type="match status" value="1"/>
</dbReference>
<dbReference type="InterPro" id="IPR002562">
    <property type="entry name" value="3'-5'_exonuclease_dom"/>
</dbReference>
<evidence type="ECO:0000256" key="2">
    <source>
        <dbReference type="ARBA" id="ARBA00012417"/>
    </source>
</evidence>
<evidence type="ECO:0000256" key="10">
    <source>
        <dbReference type="ARBA" id="ARBA00022839"/>
    </source>
</evidence>
<evidence type="ECO:0000259" key="17">
    <source>
        <dbReference type="SMART" id="SM00474"/>
    </source>
</evidence>
<keyword evidence="4 16" id="KW-0808">Transferase</keyword>
<keyword evidence="13 16" id="KW-0234">DNA repair</keyword>
<keyword evidence="5 16" id="KW-0548">Nucleotidyltransferase</keyword>
<dbReference type="Gene3D" id="3.30.70.370">
    <property type="match status" value="1"/>
</dbReference>
<dbReference type="SMART" id="SM00482">
    <property type="entry name" value="POLAc"/>
    <property type="match status" value="1"/>
</dbReference>
<accession>A0ABP9W397</accession>
<evidence type="ECO:0000256" key="7">
    <source>
        <dbReference type="ARBA" id="ARBA00022722"/>
    </source>
</evidence>
<feature type="domain" description="DNA-directed DNA polymerase family A palm" evidence="19">
    <location>
        <begin position="738"/>
        <end position="945"/>
    </location>
</feature>
<dbReference type="Pfam" id="PF02739">
    <property type="entry name" value="5_3_exonuc_N"/>
    <property type="match status" value="1"/>
</dbReference>
<dbReference type="CDD" id="cd09859">
    <property type="entry name" value="PIN_53EXO"/>
    <property type="match status" value="1"/>
</dbReference>
<dbReference type="SMART" id="SM00475">
    <property type="entry name" value="53EXOc"/>
    <property type="match status" value="1"/>
</dbReference>
<evidence type="ECO:0000256" key="14">
    <source>
        <dbReference type="ARBA" id="ARBA00049244"/>
    </source>
</evidence>
<keyword evidence="10 16" id="KW-0269">Exonuclease</keyword>
<comment type="caution">
    <text evidence="20">The sequence shown here is derived from an EMBL/GenBank/DDBJ whole genome shotgun (WGS) entry which is preliminary data.</text>
</comment>
<dbReference type="InterPro" id="IPR002298">
    <property type="entry name" value="DNA_polymerase_A"/>
</dbReference>
<evidence type="ECO:0000256" key="13">
    <source>
        <dbReference type="ARBA" id="ARBA00023204"/>
    </source>
</evidence>
<evidence type="ECO:0000256" key="5">
    <source>
        <dbReference type="ARBA" id="ARBA00022695"/>
    </source>
</evidence>
<keyword evidence="21" id="KW-1185">Reference proteome</keyword>
<keyword evidence="12 16" id="KW-0238">DNA-binding</keyword>
<evidence type="ECO:0000256" key="15">
    <source>
        <dbReference type="NCBIfam" id="TIGR00593"/>
    </source>
</evidence>
<dbReference type="SMART" id="SM00279">
    <property type="entry name" value="HhH2"/>
    <property type="match status" value="1"/>
</dbReference>
<evidence type="ECO:0000256" key="8">
    <source>
        <dbReference type="ARBA" id="ARBA00022763"/>
    </source>
</evidence>
<evidence type="ECO:0000256" key="9">
    <source>
        <dbReference type="ARBA" id="ARBA00022801"/>
    </source>
</evidence>
<dbReference type="CDD" id="cd08637">
    <property type="entry name" value="DNA_pol_A_pol_I_C"/>
    <property type="match status" value="1"/>
</dbReference>
<dbReference type="Gene3D" id="1.20.1060.10">
    <property type="entry name" value="Taq DNA Polymerase, Chain T, domain 4"/>
    <property type="match status" value="1"/>
</dbReference>
<proteinExistence type="inferred from homology"/>
<evidence type="ECO:0000256" key="3">
    <source>
        <dbReference type="ARBA" id="ARBA00020311"/>
    </source>
</evidence>
<comment type="similarity">
    <text evidence="1 16">Belongs to the DNA polymerase type-A family.</text>
</comment>
<dbReference type="Gene3D" id="1.10.150.20">
    <property type="entry name" value="5' to 3' exonuclease, C-terminal subdomain"/>
    <property type="match status" value="2"/>
</dbReference>
<sequence length="981" mass="110090">MTDGNRRRGRRVSIGKLVVANRSAYASDACAIKIALFFEPLPHFAAIMADTTSNLFPNDKKLYLLDGMALTYRAHFALVRSPRFTSGGICTSAVFGVLNTVLDLIRREEPTHIAVAFDTPEPTARHEAFPEYKAQRDEMPEDIAKQLPLIDRLFEALKIHSIRMPGYEADDVIGTIAHQAEAKGYRTYMVTPDKDYDQLVSEDVFVYKPGRKGGDAEIFGVPEVLQKWEIERVDQVIDILGLMGDASDNIPGVPGIGPKTAQKLIAKYGSIEELYAKSSELKGKQKENIESNKDKAFLSKDLVTIQLDVPHSVDIDDLSWSSYDTNALKALLIELEFDAIGKRIFGKSFSAASARANVVREKRESEIQATLFDEPVQEKTIRDVPHSYHTIHTAAERASLIAKLALQDSICFDTETTSLDPRSAFPLGIAFCFEPHSAYYVVCPHNPEQAQAVIDEFRPIFEDESIEKIGHNLKYDLSLLRWHGFEVRGKLVDTMLAHSMKEPEMRHGLDYLSALYLGYKPIPTSDLIGPKGKEQKNMRDVDVQKVAEYACEDADVTFQVAKILRADLEAAGVSQVCYEVEFPLVRVLVDMEYEGIRLDSEALHEYSRTLSGEIEDLQNQIFAAAGHEFNIDSPKQLGVVLYEELEIEKNPKKTATGQYSTREAELERLSGKHPIIRDVLEYRGARKLKSVYVDQLPEAVNPKTGRLHTHYSQTWTATGRIQSNDPNLQTIPVRKQRGREIRAAFVPRDDNHVLLSADYSQIELRIMADLSGDEAMREAFISGEDIHTVTASKVYKVDPSEVTREMRDKAKTVNFGIIYGISGFGLQQRLNIPRGEANELIANYFGKYPGVQEYIDKTIAFAKEHGYVTTRTGRRRYIRDINSKSKTVVNAAERLAMNSPIQGTAADMLKLAMIRVHETLCEGGFKTKMLLTVHDEIVFDMPKSESEAVMPVIEQAMKTAMPMSVPIVVEMGIGDNWLEAH</sequence>
<feature type="domain" description="5'-3' exonuclease" evidence="18">
    <location>
        <begin position="60"/>
        <end position="321"/>
    </location>
</feature>
<dbReference type="Proteomes" id="UP001416858">
    <property type="component" value="Unassembled WGS sequence"/>
</dbReference>
<name>A0ABP9W397_9BACT</name>
<evidence type="ECO:0000256" key="12">
    <source>
        <dbReference type="ARBA" id="ARBA00023125"/>
    </source>
</evidence>
<protein>
    <recommendedName>
        <fullName evidence="3 15">DNA polymerase I</fullName>
        <ecNumber evidence="2 15">2.7.7.7</ecNumber>
    </recommendedName>
</protein>
<dbReference type="InterPro" id="IPR002421">
    <property type="entry name" value="5-3_exonuclease"/>
</dbReference>
<dbReference type="InterPro" id="IPR012337">
    <property type="entry name" value="RNaseH-like_sf"/>
</dbReference>
<evidence type="ECO:0000313" key="21">
    <source>
        <dbReference type="Proteomes" id="UP001416858"/>
    </source>
</evidence>
<dbReference type="InterPro" id="IPR020046">
    <property type="entry name" value="5-3_exonucl_a-hlix_arch_N"/>
</dbReference>
<dbReference type="SUPFAM" id="SSF56672">
    <property type="entry name" value="DNA/RNA polymerases"/>
    <property type="match status" value="1"/>
</dbReference>
<gene>
    <name evidence="16 20" type="primary">polA</name>
    <name evidence="20" type="ORF">Rcae01_06521</name>
</gene>
<comment type="catalytic activity">
    <reaction evidence="14 16">
        <text>DNA(n) + a 2'-deoxyribonucleoside 5'-triphosphate = DNA(n+1) + diphosphate</text>
        <dbReference type="Rhea" id="RHEA:22508"/>
        <dbReference type="Rhea" id="RHEA-COMP:17339"/>
        <dbReference type="Rhea" id="RHEA-COMP:17340"/>
        <dbReference type="ChEBI" id="CHEBI:33019"/>
        <dbReference type="ChEBI" id="CHEBI:61560"/>
        <dbReference type="ChEBI" id="CHEBI:173112"/>
        <dbReference type="EC" id="2.7.7.7"/>
    </reaction>
</comment>
<keyword evidence="8 16" id="KW-0227">DNA damage</keyword>
<dbReference type="PANTHER" id="PTHR10133:SF27">
    <property type="entry name" value="DNA POLYMERASE NU"/>
    <property type="match status" value="1"/>
</dbReference>
<feature type="domain" description="3'-5' exonuclease" evidence="17">
    <location>
        <begin position="388"/>
        <end position="569"/>
    </location>
</feature>
<dbReference type="Pfam" id="PF00476">
    <property type="entry name" value="DNA_pol_A"/>
    <property type="match status" value="1"/>
</dbReference>
<organism evidence="20 21">
    <name type="scientific">Novipirellula caenicola</name>
    <dbReference type="NCBI Taxonomy" id="1536901"/>
    <lineage>
        <taxon>Bacteria</taxon>
        <taxon>Pseudomonadati</taxon>
        <taxon>Planctomycetota</taxon>
        <taxon>Planctomycetia</taxon>
        <taxon>Pirellulales</taxon>
        <taxon>Pirellulaceae</taxon>
        <taxon>Novipirellula</taxon>
    </lineage>
</organism>
<evidence type="ECO:0000256" key="6">
    <source>
        <dbReference type="ARBA" id="ARBA00022705"/>
    </source>
</evidence>
<dbReference type="SMART" id="SM00474">
    <property type="entry name" value="35EXOc"/>
    <property type="match status" value="1"/>
</dbReference>
<keyword evidence="9 16" id="KW-0378">Hydrolase</keyword>
<dbReference type="NCBIfam" id="TIGR00593">
    <property type="entry name" value="pola"/>
    <property type="match status" value="1"/>
</dbReference>
<dbReference type="InterPro" id="IPR043502">
    <property type="entry name" value="DNA/RNA_pol_sf"/>
</dbReference>
<dbReference type="InterPro" id="IPR008918">
    <property type="entry name" value="HhH2"/>
</dbReference>
<dbReference type="EC" id="2.7.7.7" evidence="2 15"/>
<evidence type="ECO:0000256" key="4">
    <source>
        <dbReference type="ARBA" id="ARBA00022679"/>
    </source>
</evidence>
<dbReference type="InterPro" id="IPR020045">
    <property type="entry name" value="DNA_polI_H3TH"/>
</dbReference>
<dbReference type="InterPro" id="IPR018320">
    <property type="entry name" value="DNA_polymerase_1"/>
</dbReference>
<dbReference type="EMBL" id="BAABRO010000032">
    <property type="protein sequence ID" value="GAA5511008.1"/>
    <property type="molecule type" value="Genomic_DNA"/>
</dbReference>
<dbReference type="PRINTS" id="PR00868">
    <property type="entry name" value="DNAPOLI"/>
</dbReference>
<dbReference type="NCBIfam" id="NF004397">
    <property type="entry name" value="PRK05755.1"/>
    <property type="match status" value="1"/>
</dbReference>
<evidence type="ECO:0000259" key="18">
    <source>
        <dbReference type="SMART" id="SM00475"/>
    </source>
</evidence>
<dbReference type="SUPFAM" id="SSF47807">
    <property type="entry name" value="5' to 3' exonuclease, C-terminal subdomain"/>
    <property type="match status" value="1"/>
</dbReference>
<dbReference type="SUPFAM" id="SSF53098">
    <property type="entry name" value="Ribonuclease H-like"/>
    <property type="match status" value="1"/>
</dbReference>
<dbReference type="SUPFAM" id="SSF88723">
    <property type="entry name" value="PIN domain-like"/>
    <property type="match status" value="1"/>
</dbReference>
<dbReference type="PROSITE" id="PS00447">
    <property type="entry name" value="DNA_POLYMERASE_A"/>
    <property type="match status" value="1"/>
</dbReference>
<dbReference type="InterPro" id="IPR036397">
    <property type="entry name" value="RNaseH_sf"/>
</dbReference>
<keyword evidence="11 16" id="KW-0239">DNA-directed DNA polymerase</keyword>
<evidence type="ECO:0000256" key="16">
    <source>
        <dbReference type="RuleBase" id="RU004460"/>
    </source>
</evidence>
<evidence type="ECO:0000313" key="20">
    <source>
        <dbReference type="EMBL" id="GAA5511008.1"/>
    </source>
</evidence>
<dbReference type="InterPro" id="IPR036279">
    <property type="entry name" value="5-3_exonuclease_C_sf"/>
</dbReference>
<dbReference type="Gene3D" id="3.40.50.1010">
    <property type="entry name" value="5'-nuclease"/>
    <property type="match status" value="1"/>
</dbReference>
<evidence type="ECO:0000256" key="11">
    <source>
        <dbReference type="ARBA" id="ARBA00022932"/>
    </source>
</evidence>
<dbReference type="InterPro" id="IPR029060">
    <property type="entry name" value="PIN-like_dom_sf"/>
</dbReference>
<dbReference type="InterPro" id="IPR001098">
    <property type="entry name" value="DNA-dir_DNA_pol_A_palm_dom"/>
</dbReference>
<dbReference type="PANTHER" id="PTHR10133">
    <property type="entry name" value="DNA POLYMERASE I"/>
    <property type="match status" value="1"/>
</dbReference>
<dbReference type="Gene3D" id="3.30.420.10">
    <property type="entry name" value="Ribonuclease H-like superfamily/Ribonuclease H"/>
    <property type="match status" value="1"/>
</dbReference>
<evidence type="ECO:0000256" key="1">
    <source>
        <dbReference type="ARBA" id="ARBA00007705"/>
    </source>
</evidence>
<keyword evidence="7" id="KW-0540">Nuclease</keyword>
<dbReference type="CDD" id="cd09898">
    <property type="entry name" value="H3TH_53EXO"/>
    <property type="match status" value="1"/>
</dbReference>
<dbReference type="CDD" id="cd06139">
    <property type="entry name" value="DNA_polA_I_Ecoli_like_exo"/>
    <property type="match status" value="1"/>
</dbReference>
<dbReference type="InterPro" id="IPR019760">
    <property type="entry name" value="DNA-dir_DNA_pol_A_CS"/>
</dbReference>
<comment type="function">
    <text evidence="16">In addition to polymerase activity, this DNA polymerase exhibits 3'-5' and 5'-3' exonuclease activity.</text>
</comment>